<feature type="transmembrane region" description="Helical" evidence="2">
    <location>
        <begin position="49"/>
        <end position="70"/>
    </location>
</feature>
<evidence type="ECO:0000313" key="5">
    <source>
        <dbReference type="Proteomes" id="UP001370348"/>
    </source>
</evidence>
<accession>A0ABZ2M7R3</accession>
<dbReference type="EMBL" id="CP089984">
    <property type="protein sequence ID" value="WXB18540.1"/>
    <property type="molecule type" value="Genomic_DNA"/>
</dbReference>
<keyword evidence="2" id="KW-0472">Membrane</keyword>
<dbReference type="PANTHER" id="PTHR43751:SF3">
    <property type="entry name" value="SULFATASE N-TERMINAL DOMAIN-CONTAINING PROTEIN"/>
    <property type="match status" value="1"/>
</dbReference>
<keyword evidence="2" id="KW-1133">Transmembrane helix</keyword>
<dbReference type="Pfam" id="PF00884">
    <property type="entry name" value="Sulfatase"/>
    <property type="match status" value="1"/>
</dbReference>
<evidence type="ECO:0000313" key="4">
    <source>
        <dbReference type="EMBL" id="WXB18540.1"/>
    </source>
</evidence>
<dbReference type="InterPro" id="IPR017850">
    <property type="entry name" value="Alkaline_phosphatase_core_sf"/>
</dbReference>
<evidence type="ECO:0000256" key="2">
    <source>
        <dbReference type="SAM" id="Phobius"/>
    </source>
</evidence>
<gene>
    <name evidence="4" type="ORF">LZC94_15020</name>
</gene>
<organism evidence="4 5">
    <name type="scientific">Pendulispora albinea</name>
    <dbReference type="NCBI Taxonomy" id="2741071"/>
    <lineage>
        <taxon>Bacteria</taxon>
        <taxon>Pseudomonadati</taxon>
        <taxon>Myxococcota</taxon>
        <taxon>Myxococcia</taxon>
        <taxon>Myxococcales</taxon>
        <taxon>Sorangiineae</taxon>
        <taxon>Pendulisporaceae</taxon>
        <taxon>Pendulispora</taxon>
    </lineage>
</organism>
<feature type="region of interest" description="Disordered" evidence="1">
    <location>
        <begin position="415"/>
        <end position="434"/>
    </location>
</feature>
<dbReference type="PANTHER" id="PTHR43751">
    <property type="entry name" value="SULFATASE"/>
    <property type="match status" value="1"/>
</dbReference>
<reference evidence="4 5" key="1">
    <citation type="submission" date="2021-12" db="EMBL/GenBank/DDBJ databases">
        <title>Discovery of the Pendulisporaceae a myxobacterial family with distinct sporulation behavior and unique specialized metabolism.</title>
        <authorList>
            <person name="Garcia R."/>
            <person name="Popoff A."/>
            <person name="Bader C.D."/>
            <person name="Loehr J."/>
            <person name="Walesch S."/>
            <person name="Walt C."/>
            <person name="Boldt J."/>
            <person name="Bunk B."/>
            <person name="Haeckl F.J.F.P.J."/>
            <person name="Gunesch A.P."/>
            <person name="Birkelbach J."/>
            <person name="Nuebel U."/>
            <person name="Pietschmann T."/>
            <person name="Bach T."/>
            <person name="Mueller R."/>
        </authorList>
    </citation>
    <scope>NUCLEOTIDE SEQUENCE [LARGE SCALE GENOMIC DNA]</scope>
    <source>
        <strain evidence="4 5">MSr11954</strain>
    </source>
</reference>
<dbReference type="RefSeq" id="WP_394828170.1">
    <property type="nucleotide sequence ID" value="NZ_CP089984.1"/>
</dbReference>
<dbReference type="SUPFAM" id="SSF53649">
    <property type="entry name" value="Alkaline phosphatase-like"/>
    <property type="match status" value="1"/>
</dbReference>
<keyword evidence="2" id="KW-0812">Transmembrane</keyword>
<dbReference type="Gene3D" id="3.40.720.10">
    <property type="entry name" value="Alkaline Phosphatase, subunit A"/>
    <property type="match status" value="1"/>
</dbReference>
<feature type="transmembrane region" description="Helical" evidence="2">
    <location>
        <begin position="131"/>
        <end position="150"/>
    </location>
</feature>
<evidence type="ECO:0000256" key="1">
    <source>
        <dbReference type="SAM" id="MobiDB-lite"/>
    </source>
</evidence>
<feature type="transmembrane region" description="Helical" evidence="2">
    <location>
        <begin position="12"/>
        <end position="37"/>
    </location>
</feature>
<dbReference type="InterPro" id="IPR000917">
    <property type="entry name" value="Sulfatase_N"/>
</dbReference>
<name>A0ABZ2M7R3_9BACT</name>
<keyword evidence="5" id="KW-1185">Reference proteome</keyword>
<dbReference type="Proteomes" id="UP001370348">
    <property type="component" value="Chromosome"/>
</dbReference>
<dbReference type="CDD" id="cd16015">
    <property type="entry name" value="LTA_synthase"/>
    <property type="match status" value="1"/>
</dbReference>
<feature type="domain" description="Sulfatase N-terminal" evidence="3">
    <location>
        <begin position="242"/>
        <end position="532"/>
    </location>
</feature>
<feature type="transmembrane region" description="Helical" evidence="2">
    <location>
        <begin position="162"/>
        <end position="179"/>
    </location>
</feature>
<evidence type="ECO:0000259" key="3">
    <source>
        <dbReference type="Pfam" id="PF00884"/>
    </source>
</evidence>
<feature type="transmembrane region" description="Helical" evidence="2">
    <location>
        <begin position="75"/>
        <end position="93"/>
    </location>
</feature>
<feature type="compositionally biased region" description="Basic and acidic residues" evidence="1">
    <location>
        <begin position="415"/>
        <end position="432"/>
    </location>
</feature>
<dbReference type="InterPro" id="IPR052701">
    <property type="entry name" value="GAG_Ulvan_Degrading_Sulfatases"/>
</dbReference>
<proteinExistence type="predicted"/>
<protein>
    <submittedName>
        <fullName evidence="4">Sulfatase-like hydrolase/transferase</fullName>
    </submittedName>
</protein>
<sequence length="634" mass="70947">MVGPRLGRVRAWVRAWIPTSFWIAAFVQTVFLIALAASDGYDVARSGEGLRVVLTYATVFALFGPIHLLVRSQRWAWRITALVYVLFVAFHFAHFETTGSFDYGFVHANVRELATPLGRRIVLANVRPWEIAVFLLVPLTFMAAFMRWPARPWRGTERARRVALGVYALLLIGAPMARIRTHEPLTDFAISAFRFHAVRRAAAATLPGAEFPLVHESIPSARARAIAGVGAAAGAAADGARPHVLLLFLESWSAQYADKARPDGRKFTPFFDQWRREGLTFDHFYGNSVQSSRGHFATLCSMIPMVHAKEFVDIPNTRVHCLPKVLGEHGYATSFHSASDEPDFDSAAKYLTQIGFDDVRFAQEHTVSQDPAFWGVGLQDDVFYERFFESLDAKVAREPGKPQFAVLANASHHYPFDKNPKHVPDPEDDGKSSKYRRNYTASLTAADTWLNTFFEALDRRPAFRDAIVILVGDHSFPADEHGIHFNGLGSFEEAFRIGFALHWRGHVAPHVITDRAASQIDLAPTIVDLLQIRAPTHFAGRSLVADDDPRPPVPLVQPYDGVQLAAVQWPFKLAVHESAEQEHLYNLAQDPDEENDLMGQEAFAREVATLRQTIVRIHASEALLLADRVWPLHP</sequence>